<evidence type="ECO:0000313" key="3">
    <source>
        <dbReference type="Proteomes" id="UP000053097"/>
    </source>
</evidence>
<sequence>MTGWLSRNTGPIVELAREWSVAIVIPASVRFHPRAARVRWSCSVLAASAVPVVPRECSGTREPRASRSRPSTFPSRQVHAQATPTSTPGSGRPAGQRCNRDDRLFPFPGTQSLMGGLHEETSSFWSHLREH</sequence>
<feature type="region of interest" description="Disordered" evidence="1">
    <location>
        <begin position="54"/>
        <end position="116"/>
    </location>
</feature>
<protein>
    <submittedName>
        <fullName evidence="2">Uncharacterized protein</fullName>
    </submittedName>
</protein>
<keyword evidence="3" id="KW-1185">Reference proteome</keyword>
<evidence type="ECO:0000256" key="1">
    <source>
        <dbReference type="SAM" id="MobiDB-lite"/>
    </source>
</evidence>
<organism evidence="2 3">
    <name type="scientific">Ooceraea biroi</name>
    <name type="common">Clonal raider ant</name>
    <name type="synonym">Cerapachys biroi</name>
    <dbReference type="NCBI Taxonomy" id="2015173"/>
    <lineage>
        <taxon>Eukaryota</taxon>
        <taxon>Metazoa</taxon>
        <taxon>Ecdysozoa</taxon>
        <taxon>Arthropoda</taxon>
        <taxon>Hexapoda</taxon>
        <taxon>Insecta</taxon>
        <taxon>Pterygota</taxon>
        <taxon>Neoptera</taxon>
        <taxon>Endopterygota</taxon>
        <taxon>Hymenoptera</taxon>
        <taxon>Apocrita</taxon>
        <taxon>Aculeata</taxon>
        <taxon>Formicoidea</taxon>
        <taxon>Formicidae</taxon>
        <taxon>Dorylinae</taxon>
        <taxon>Ooceraea</taxon>
    </lineage>
</organism>
<dbReference type="Proteomes" id="UP000053097">
    <property type="component" value="Unassembled WGS sequence"/>
</dbReference>
<evidence type="ECO:0000313" key="2">
    <source>
        <dbReference type="EMBL" id="EZA50386.1"/>
    </source>
</evidence>
<name>A0A026W455_OOCBI</name>
<dbReference type="AlphaFoldDB" id="A0A026W455"/>
<accession>A0A026W455</accession>
<feature type="compositionally biased region" description="Polar residues" evidence="1">
    <location>
        <begin position="68"/>
        <end position="89"/>
    </location>
</feature>
<dbReference type="EMBL" id="KK107459">
    <property type="protein sequence ID" value="EZA50386.1"/>
    <property type="molecule type" value="Genomic_DNA"/>
</dbReference>
<reference evidence="2 3" key="1">
    <citation type="journal article" date="2014" name="Curr. Biol.">
        <title>The genome of the clonal raider ant Cerapachys biroi.</title>
        <authorList>
            <person name="Oxley P.R."/>
            <person name="Ji L."/>
            <person name="Fetter-Pruneda I."/>
            <person name="McKenzie S.K."/>
            <person name="Li C."/>
            <person name="Hu H."/>
            <person name="Zhang G."/>
            <person name="Kronauer D.J."/>
        </authorList>
    </citation>
    <scope>NUCLEOTIDE SEQUENCE [LARGE SCALE GENOMIC DNA]</scope>
</reference>
<proteinExistence type="predicted"/>
<gene>
    <name evidence="2" type="ORF">X777_11197</name>
</gene>